<evidence type="ECO:0000313" key="2">
    <source>
        <dbReference type="EMBL" id="RJF81679.1"/>
    </source>
</evidence>
<accession>A0A418VWZ7</accession>
<dbReference type="RefSeq" id="WP_119831771.1">
    <property type="nucleotide sequence ID" value="NZ_QYUL01000002.1"/>
</dbReference>
<dbReference type="Proteomes" id="UP000283458">
    <property type="component" value="Unassembled WGS sequence"/>
</dbReference>
<dbReference type="OrthoDB" id="149299at2"/>
<organism evidence="2 3">
    <name type="scientific">Azospirillum cavernae</name>
    <dbReference type="NCBI Taxonomy" id="2320860"/>
    <lineage>
        <taxon>Bacteria</taxon>
        <taxon>Pseudomonadati</taxon>
        <taxon>Pseudomonadota</taxon>
        <taxon>Alphaproteobacteria</taxon>
        <taxon>Rhodospirillales</taxon>
        <taxon>Azospirillaceae</taxon>
        <taxon>Azospirillum</taxon>
    </lineage>
</organism>
<dbReference type="InterPro" id="IPR010373">
    <property type="entry name" value="DUF968"/>
</dbReference>
<name>A0A418VWZ7_9PROT</name>
<keyword evidence="3" id="KW-1185">Reference proteome</keyword>
<feature type="region of interest" description="Disordered" evidence="1">
    <location>
        <begin position="1"/>
        <end position="23"/>
    </location>
</feature>
<dbReference type="Pfam" id="PF06147">
    <property type="entry name" value="DUF968"/>
    <property type="match status" value="1"/>
</dbReference>
<evidence type="ECO:0000313" key="3">
    <source>
        <dbReference type="Proteomes" id="UP000283458"/>
    </source>
</evidence>
<reference evidence="2 3" key="1">
    <citation type="submission" date="2018-09" db="EMBL/GenBank/DDBJ databases">
        <authorList>
            <person name="Zhu H."/>
        </authorList>
    </citation>
    <scope>NUCLEOTIDE SEQUENCE [LARGE SCALE GENOMIC DNA]</scope>
    <source>
        <strain evidence="2 3">K2W22B-5</strain>
    </source>
</reference>
<gene>
    <name evidence="2" type="ORF">D3877_16285</name>
</gene>
<proteinExistence type="predicted"/>
<dbReference type="AlphaFoldDB" id="A0A418VWZ7"/>
<dbReference type="EMBL" id="QYUL01000002">
    <property type="protein sequence ID" value="RJF81679.1"/>
    <property type="molecule type" value="Genomic_DNA"/>
</dbReference>
<protein>
    <submittedName>
        <fullName evidence="2">DUF968 domain-containing protein</fullName>
    </submittedName>
</protein>
<comment type="caution">
    <text evidence="2">The sequence shown here is derived from an EMBL/GenBank/DDBJ whole genome shotgun (WGS) entry which is preliminary data.</text>
</comment>
<sequence length="118" mass="13123">MPLPARRKRESAETGRDKRARSPAHLSFVRGHECSVSGCKGVPIEVAHVRVGTDGGTGLKPSDNWTISLCREHHQEQHAIGEPAFEVRHRINMKALAAEFAAASPAWKRHLKKMEAQR</sequence>
<evidence type="ECO:0000256" key="1">
    <source>
        <dbReference type="SAM" id="MobiDB-lite"/>
    </source>
</evidence>